<dbReference type="Proteomes" id="UP000636004">
    <property type="component" value="Unassembled WGS sequence"/>
</dbReference>
<proteinExistence type="predicted"/>
<keyword evidence="2" id="KW-1185">Reference proteome</keyword>
<dbReference type="NCBIfam" id="TIGR03514">
    <property type="entry name" value="GldB_lipo"/>
    <property type="match status" value="1"/>
</dbReference>
<dbReference type="AlphaFoldDB" id="A0A918QUU2"/>
<evidence type="ECO:0000313" key="2">
    <source>
        <dbReference type="Proteomes" id="UP000636004"/>
    </source>
</evidence>
<dbReference type="EMBL" id="BMWZ01000002">
    <property type="protein sequence ID" value="GGZ72915.1"/>
    <property type="molecule type" value="Genomic_DNA"/>
</dbReference>
<reference evidence="1" key="1">
    <citation type="journal article" date="2014" name="Int. J. Syst. Evol. Microbiol.">
        <title>Complete genome sequence of Corynebacterium casei LMG S-19264T (=DSM 44701T), isolated from a smear-ripened cheese.</title>
        <authorList>
            <consortium name="US DOE Joint Genome Institute (JGI-PGF)"/>
            <person name="Walter F."/>
            <person name="Albersmeier A."/>
            <person name="Kalinowski J."/>
            <person name="Ruckert C."/>
        </authorList>
    </citation>
    <scope>NUCLEOTIDE SEQUENCE</scope>
    <source>
        <strain evidence="1">KCTC 12710</strain>
    </source>
</reference>
<name>A0A918QUU2_9FLAO</name>
<accession>A0A918QUU2</accession>
<comment type="caution">
    <text evidence="1">The sequence shown here is derived from an EMBL/GenBank/DDBJ whole genome shotgun (WGS) entry which is preliminary data.</text>
</comment>
<dbReference type="InterPro" id="IPR019853">
    <property type="entry name" value="GldB-like"/>
</dbReference>
<dbReference type="Pfam" id="PF25594">
    <property type="entry name" value="GldB_lipo"/>
    <property type="match status" value="1"/>
</dbReference>
<organism evidence="1 2">
    <name type="scientific">Algibacter mikhailovii</name>
    <dbReference type="NCBI Taxonomy" id="425498"/>
    <lineage>
        <taxon>Bacteria</taxon>
        <taxon>Pseudomonadati</taxon>
        <taxon>Bacteroidota</taxon>
        <taxon>Flavobacteriia</taxon>
        <taxon>Flavobacteriales</taxon>
        <taxon>Flavobacteriaceae</taxon>
        <taxon>Algibacter</taxon>
    </lineage>
</organism>
<reference evidence="1" key="2">
    <citation type="submission" date="2020-09" db="EMBL/GenBank/DDBJ databases">
        <authorList>
            <person name="Sun Q."/>
            <person name="Kim S."/>
        </authorList>
    </citation>
    <scope>NUCLEOTIDE SEQUENCE</scope>
    <source>
        <strain evidence="1">KCTC 12710</strain>
    </source>
</reference>
<gene>
    <name evidence="1" type="primary">gldB</name>
    <name evidence="1" type="ORF">GCM10007028_07450</name>
</gene>
<dbReference type="RefSeq" id="WP_229796721.1">
    <property type="nucleotide sequence ID" value="NZ_BMWZ01000002.1"/>
</dbReference>
<protein>
    <submittedName>
        <fullName evidence="1">Gliding motility lipoprotein GldB</fullName>
    </submittedName>
</protein>
<sequence length="326" mass="38358">MMPKFSWKSVSFIFFVFTCLVSCGKADKLEAEISKVNTDIELERFDSLFAAVTPQGLPDLKAKYPFMFSDKYPDAFWLDKKEDTLQIQLFNEVSKTFDDSEALERELEDLFNHLSYYFHEFNPPRIITVTNDVDYRNRVIVTDTIAVIALDTYLGSEHEFYGAIPKYIRAGLTKEQIVVDLATEYGEKYIFQPQRKTLLDEMIYFGKLLYFKDLIIPFKSEAERIGYTASELDWARANEEYIWRFFVERELLYSNDVKLPRRFINPAPFSKFYLEDIDAESPGRIGQYMGWQIVRAFMNNNDVSLKEMLTADTQEIFNKSKFKPRK</sequence>
<evidence type="ECO:0000313" key="1">
    <source>
        <dbReference type="EMBL" id="GGZ72915.1"/>
    </source>
</evidence>
<keyword evidence="1" id="KW-0449">Lipoprotein</keyword>